<evidence type="ECO:0000256" key="5">
    <source>
        <dbReference type="ARBA" id="ARBA00022840"/>
    </source>
</evidence>
<evidence type="ECO:0000256" key="7">
    <source>
        <dbReference type="ARBA" id="ARBA00023204"/>
    </source>
</evidence>
<dbReference type="Proteomes" id="UP000824123">
    <property type="component" value="Unassembled WGS sequence"/>
</dbReference>
<dbReference type="InterPro" id="IPR045562">
    <property type="entry name" value="RecG_dom3_C"/>
</dbReference>
<dbReference type="InterPro" id="IPR001650">
    <property type="entry name" value="Helicase_C-like"/>
</dbReference>
<accession>A0A9D1LSS8</accession>
<dbReference type="GO" id="GO:0005524">
    <property type="term" value="F:ATP binding"/>
    <property type="evidence" value="ECO:0007669"/>
    <property type="project" value="UniProtKB-KW"/>
</dbReference>
<dbReference type="Pfam" id="PF00270">
    <property type="entry name" value="DEAD"/>
    <property type="match status" value="1"/>
</dbReference>
<dbReference type="GO" id="GO:0003678">
    <property type="term" value="F:DNA helicase activity"/>
    <property type="evidence" value="ECO:0007669"/>
    <property type="project" value="TreeGrafter"/>
</dbReference>
<evidence type="ECO:0000256" key="3">
    <source>
        <dbReference type="ARBA" id="ARBA00022801"/>
    </source>
</evidence>
<dbReference type="EMBL" id="DVNK01000052">
    <property type="protein sequence ID" value="HIU47321.1"/>
    <property type="molecule type" value="Genomic_DNA"/>
</dbReference>
<evidence type="ECO:0000313" key="12">
    <source>
        <dbReference type="Proteomes" id="UP000824123"/>
    </source>
</evidence>
<sequence length="667" mass="73694">MAQTSELAALRNLGAKRIEALGGAGIYTFSDLARFFPRAYRDLDDICPIAQARFDRPQVIQARVAGRVDRTFLGKLSIVRARVEDESGALYAVWYNQPWLATQIAPGQLLKLYGRAEYRRGVRQMASPQICHGHGIEPLYKRIPGVPENMLRGWIAIAAQREADEVPELLPDEIRRKYGLCSYAQAIRWAHAPESREALAAAKRYLEFEQLLIYQLALGSMRARGEGGAVIAVDRAGLDEYISAWPFAPTGAQRRVIDAIVADMAARTPMARLVQGDVGCGKTAVAFAAIYAAARAGWQSALMAPTEVLARQHYENALKELEPYGIHCELLTGSVTGARRRAVLAALADGSCMVAIGTHALISEGVEYAHLGLVVTDEQHRFGVRQRTRLTEKGLSPNTLVMSATPIPRTLALVIYGDLDVSVIDELPPGRTPVRTYIVPERKLDGLYGFVRARVNEGRQAYFVCPLVDDSEETDATSAQQLFEELSTRRLSGLTVELVHGRMRPAEKDAVLERFRTGATQVLVSTTVIEVGVNVPNASVMVIVNAERFGLSQLHQLRGRVGRGEYESYCFLLAEPDERLSGFCRTNDGFEIARQDLAQRGAGELMGARQSGMDELMNGLMSAGAELIELTHDEARRLLVSDEPYARQLVLEARRRFERDARKYGVN</sequence>
<dbReference type="PROSITE" id="PS51194">
    <property type="entry name" value="HELICASE_CTER"/>
    <property type="match status" value="1"/>
</dbReference>
<dbReference type="InterPro" id="IPR033454">
    <property type="entry name" value="RecG_wedge"/>
</dbReference>
<keyword evidence="5" id="KW-0067">ATP-binding</keyword>
<keyword evidence="6" id="KW-0238">DNA-binding</keyword>
<evidence type="ECO:0000259" key="9">
    <source>
        <dbReference type="PROSITE" id="PS51192"/>
    </source>
</evidence>
<reference evidence="11" key="2">
    <citation type="journal article" date="2021" name="PeerJ">
        <title>Extensive microbial diversity within the chicken gut microbiome revealed by metagenomics and culture.</title>
        <authorList>
            <person name="Gilroy R."/>
            <person name="Ravi A."/>
            <person name="Getino M."/>
            <person name="Pursley I."/>
            <person name="Horton D.L."/>
            <person name="Alikhan N.F."/>
            <person name="Baker D."/>
            <person name="Gharbi K."/>
            <person name="Hall N."/>
            <person name="Watson M."/>
            <person name="Adriaenssens E.M."/>
            <person name="Foster-Nyarko E."/>
            <person name="Jarju S."/>
            <person name="Secka A."/>
            <person name="Antonio M."/>
            <person name="Oren A."/>
            <person name="Chaudhuri R.R."/>
            <person name="La Ragione R."/>
            <person name="Hildebrand F."/>
            <person name="Pallen M.J."/>
        </authorList>
    </citation>
    <scope>NUCLEOTIDE SEQUENCE</scope>
    <source>
        <strain evidence="11">ChiSxjej2B14-8506</strain>
    </source>
</reference>
<dbReference type="PANTHER" id="PTHR47964">
    <property type="entry name" value="ATP-DEPENDENT DNA HELICASE HOMOLOG RECG, CHLOROPLASTIC"/>
    <property type="match status" value="1"/>
</dbReference>
<dbReference type="GO" id="GO:0003677">
    <property type="term" value="F:DNA binding"/>
    <property type="evidence" value="ECO:0007669"/>
    <property type="project" value="UniProtKB-KW"/>
</dbReference>
<reference evidence="11" key="1">
    <citation type="submission" date="2020-10" db="EMBL/GenBank/DDBJ databases">
        <authorList>
            <person name="Gilroy R."/>
        </authorList>
    </citation>
    <scope>NUCLEOTIDE SEQUENCE</scope>
    <source>
        <strain evidence="11">ChiSxjej2B14-8506</strain>
    </source>
</reference>
<evidence type="ECO:0000259" key="10">
    <source>
        <dbReference type="PROSITE" id="PS51194"/>
    </source>
</evidence>
<dbReference type="InterPro" id="IPR012340">
    <property type="entry name" value="NA-bd_OB-fold"/>
</dbReference>
<dbReference type="PROSITE" id="PS51192">
    <property type="entry name" value="HELICASE_ATP_BIND_1"/>
    <property type="match status" value="1"/>
</dbReference>
<dbReference type="InterPro" id="IPR014001">
    <property type="entry name" value="Helicase_ATP-bd"/>
</dbReference>
<dbReference type="Pfam" id="PF17191">
    <property type="entry name" value="RecG_wedge"/>
    <property type="match status" value="1"/>
</dbReference>
<evidence type="ECO:0000256" key="4">
    <source>
        <dbReference type="ARBA" id="ARBA00022806"/>
    </source>
</evidence>
<gene>
    <name evidence="11" type="primary">recG</name>
    <name evidence="11" type="ORF">IAC59_08725</name>
</gene>
<keyword evidence="1" id="KW-0547">Nucleotide-binding</keyword>
<dbReference type="CDD" id="cd17992">
    <property type="entry name" value="DEXHc_RecG"/>
    <property type="match status" value="1"/>
</dbReference>
<dbReference type="NCBIfam" id="NF008168">
    <property type="entry name" value="PRK10917.2-2"/>
    <property type="match status" value="1"/>
</dbReference>
<dbReference type="Gene3D" id="2.40.50.140">
    <property type="entry name" value="Nucleic acid-binding proteins"/>
    <property type="match status" value="1"/>
</dbReference>
<dbReference type="InterPro" id="IPR011545">
    <property type="entry name" value="DEAD/DEAH_box_helicase_dom"/>
</dbReference>
<dbReference type="AlphaFoldDB" id="A0A9D1LSS8"/>
<dbReference type="SUPFAM" id="SSF50249">
    <property type="entry name" value="Nucleic acid-binding proteins"/>
    <property type="match status" value="1"/>
</dbReference>
<name>A0A9D1LSS8_9FIRM</name>
<keyword evidence="4 11" id="KW-0347">Helicase</keyword>
<evidence type="ECO:0000256" key="6">
    <source>
        <dbReference type="ARBA" id="ARBA00023125"/>
    </source>
</evidence>
<dbReference type="GO" id="GO:0006281">
    <property type="term" value="P:DNA repair"/>
    <property type="evidence" value="ECO:0007669"/>
    <property type="project" value="UniProtKB-KW"/>
</dbReference>
<organism evidence="11 12">
    <name type="scientific">Candidatus Fimadaptatus faecigallinarum</name>
    <dbReference type="NCBI Taxonomy" id="2840814"/>
    <lineage>
        <taxon>Bacteria</taxon>
        <taxon>Bacillati</taxon>
        <taxon>Bacillota</taxon>
        <taxon>Clostridia</taxon>
        <taxon>Eubacteriales</taxon>
        <taxon>Candidatus Fimadaptatus</taxon>
    </lineage>
</organism>
<feature type="domain" description="Helicase C-terminal" evidence="10">
    <location>
        <begin position="443"/>
        <end position="621"/>
    </location>
</feature>
<dbReference type="PANTHER" id="PTHR47964:SF1">
    <property type="entry name" value="ATP-DEPENDENT DNA HELICASE HOMOLOG RECG, CHLOROPLASTIC"/>
    <property type="match status" value="1"/>
</dbReference>
<comment type="caution">
    <text evidence="11">The sequence shown here is derived from an EMBL/GenBank/DDBJ whole genome shotgun (WGS) entry which is preliminary data.</text>
</comment>
<evidence type="ECO:0000256" key="2">
    <source>
        <dbReference type="ARBA" id="ARBA00022763"/>
    </source>
</evidence>
<dbReference type="SMART" id="SM00490">
    <property type="entry name" value="HELICc"/>
    <property type="match status" value="1"/>
</dbReference>
<dbReference type="InterPro" id="IPR027417">
    <property type="entry name" value="P-loop_NTPase"/>
</dbReference>
<dbReference type="Gene3D" id="3.40.50.300">
    <property type="entry name" value="P-loop containing nucleotide triphosphate hydrolases"/>
    <property type="match status" value="2"/>
</dbReference>
<dbReference type="NCBIfam" id="NF008165">
    <property type="entry name" value="PRK10917.1-3"/>
    <property type="match status" value="1"/>
</dbReference>
<evidence type="ECO:0000256" key="8">
    <source>
        <dbReference type="ARBA" id="ARBA00049819"/>
    </source>
</evidence>
<dbReference type="Pfam" id="PF00271">
    <property type="entry name" value="Helicase_C"/>
    <property type="match status" value="1"/>
</dbReference>
<dbReference type="GO" id="GO:0016787">
    <property type="term" value="F:hydrolase activity"/>
    <property type="evidence" value="ECO:0007669"/>
    <property type="project" value="UniProtKB-KW"/>
</dbReference>
<dbReference type="CDD" id="cd04488">
    <property type="entry name" value="RecG_wedge_OBF"/>
    <property type="match status" value="1"/>
</dbReference>
<feature type="domain" description="Helicase ATP-binding" evidence="9">
    <location>
        <begin position="263"/>
        <end position="424"/>
    </location>
</feature>
<evidence type="ECO:0000256" key="1">
    <source>
        <dbReference type="ARBA" id="ARBA00022741"/>
    </source>
</evidence>
<dbReference type="SMART" id="SM00487">
    <property type="entry name" value="DEXDc"/>
    <property type="match status" value="1"/>
</dbReference>
<dbReference type="Pfam" id="PF19833">
    <property type="entry name" value="RecG_dom3_C"/>
    <property type="match status" value="1"/>
</dbReference>
<keyword evidence="2" id="KW-0227">DNA damage</keyword>
<keyword evidence="3" id="KW-0378">Hydrolase</keyword>
<evidence type="ECO:0000313" key="11">
    <source>
        <dbReference type="EMBL" id="HIU47321.1"/>
    </source>
</evidence>
<protein>
    <recommendedName>
        <fullName evidence="8">Probable DNA 3'-5' helicase RecG</fullName>
    </recommendedName>
</protein>
<dbReference type="InterPro" id="IPR047112">
    <property type="entry name" value="RecG/Mfd"/>
</dbReference>
<proteinExistence type="predicted"/>
<dbReference type="SUPFAM" id="SSF52540">
    <property type="entry name" value="P-loop containing nucleoside triphosphate hydrolases"/>
    <property type="match status" value="2"/>
</dbReference>
<keyword evidence="7" id="KW-0234">DNA repair</keyword>